<evidence type="ECO:0000256" key="3">
    <source>
        <dbReference type="ARBA" id="ARBA00022692"/>
    </source>
</evidence>
<dbReference type="GO" id="GO:0006508">
    <property type="term" value="P:proteolysis"/>
    <property type="evidence" value="ECO:0007669"/>
    <property type="project" value="UniProtKB-KW"/>
</dbReference>
<dbReference type="KEGG" id="rhoz:GXP67_11395"/>
<organism evidence="9 10">
    <name type="scientific">Rhodocytophaga rosea</name>
    <dbReference type="NCBI Taxonomy" id="2704465"/>
    <lineage>
        <taxon>Bacteria</taxon>
        <taxon>Pseudomonadati</taxon>
        <taxon>Bacteroidota</taxon>
        <taxon>Cytophagia</taxon>
        <taxon>Cytophagales</taxon>
        <taxon>Rhodocytophagaceae</taxon>
        <taxon>Rhodocytophaga</taxon>
    </lineage>
</organism>
<name>A0A6C0GHM2_9BACT</name>
<dbReference type="InterPro" id="IPR050925">
    <property type="entry name" value="Rhomboid_protease_S54"/>
</dbReference>
<dbReference type="EMBL" id="CP048222">
    <property type="protein sequence ID" value="QHT67203.1"/>
    <property type="molecule type" value="Genomic_DNA"/>
</dbReference>
<reference evidence="9 10" key="1">
    <citation type="submission" date="2020-01" db="EMBL/GenBank/DDBJ databases">
        <authorList>
            <person name="Kim M.K."/>
        </authorList>
    </citation>
    <scope>NUCLEOTIDE SEQUENCE [LARGE SCALE GENOMIC DNA]</scope>
    <source>
        <strain evidence="9 10">172606-1</strain>
    </source>
</reference>
<proteinExistence type="inferred from homology"/>
<dbReference type="SUPFAM" id="SSF144091">
    <property type="entry name" value="Rhomboid-like"/>
    <property type="match status" value="1"/>
</dbReference>
<evidence type="ECO:0000256" key="5">
    <source>
        <dbReference type="ARBA" id="ARBA00022989"/>
    </source>
</evidence>
<dbReference type="GO" id="GO:0004252">
    <property type="term" value="F:serine-type endopeptidase activity"/>
    <property type="evidence" value="ECO:0007669"/>
    <property type="project" value="InterPro"/>
</dbReference>
<keyword evidence="4" id="KW-0378">Hydrolase</keyword>
<feature type="domain" description="Peptidase S54 rhomboid" evidence="8">
    <location>
        <begin position="41"/>
        <end position="191"/>
    </location>
</feature>
<keyword evidence="10" id="KW-1185">Reference proteome</keyword>
<feature type="transmembrane region" description="Helical" evidence="7">
    <location>
        <begin position="177"/>
        <end position="199"/>
    </location>
</feature>
<dbReference type="InterPro" id="IPR035952">
    <property type="entry name" value="Rhomboid-like_sf"/>
</dbReference>
<keyword evidence="3 7" id="KW-0812">Transmembrane</keyword>
<feature type="transmembrane region" description="Helical" evidence="7">
    <location>
        <begin position="76"/>
        <end position="100"/>
    </location>
</feature>
<evidence type="ECO:0000256" key="7">
    <source>
        <dbReference type="SAM" id="Phobius"/>
    </source>
</evidence>
<dbReference type="Gene3D" id="1.20.1540.10">
    <property type="entry name" value="Rhomboid-like"/>
    <property type="match status" value="1"/>
</dbReference>
<keyword evidence="6 7" id="KW-0472">Membrane</keyword>
<dbReference type="RefSeq" id="WP_162443244.1">
    <property type="nucleotide sequence ID" value="NZ_CP048222.1"/>
</dbReference>
<accession>A0A6C0GHM2</accession>
<dbReference type="Proteomes" id="UP000480178">
    <property type="component" value="Chromosome"/>
</dbReference>
<evidence type="ECO:0000256" key="6">
    <source>
        <dbReference type="ARBA" id="ARBA00023136"/>
    </source>
</evidence>
<dbReference type="AlphaFoldDB" id="A0A6C0GHM2"/>
<evidence type="ECO:0000259" key="8">
    <source>
        <dbReference type="Pfam" id="PF01694"/>
    </source>
</evidence>
<dbReference type="PANTHER" id="PTHR43731:SF14">
    <property type="entry name" value="PRESENILIN-ASSOCIATED RHOMBOID-LIKE PROTEIN, MITOCHONDRIAL"/>
    <property type="match status" value="1"/>
</dbReference>
<evidence type="ECO:0000256" key="2">
    <source>
        <dbReference type="ARBA" id="ARBA00009045"/>
    </source>
</evidence>
<evidence type="ECO:0000256" key="1">
    <source>
        <dbReference type="ARBA" id="ARBA00004141"/>
    </source>
</evidence>
<evidence type="ECO:0000313" key="10">
    <source>
        <dbReference type="Proteomes" id="UP000480178"/>
    </source>
</evidence>
<feature type="transmembrane region" description="Helical" evidence="7">
    <location>
        <begin position="141"/>
        <end position="162"/>
    </location>
</feature>
<feature type="transmembrane region" description="Helical" evidence="7">
    <location>
        <begin position="112"/>
        <end position="134"/>
    </location>
</feature>
<gene>
    <name evidence="9" type="ORF">GXP67_11395</name>
</gene>
<protein>
    <submittedName>
        <fullName evidence="9">Rhomboid family intramembrane serine protease</fullName>
    </submittedName>
</protein>
<evidence type="ECO:0000313" key="9">
    <source>
        <dbReference type="EMBL" id="QHT67203.1"/>
    </source>
</evidence>
<sequence length="211" mass="24270">MDLSITLIIIIITVAASFYAWNNQTIFQKWILNPYTVHRRKEYHRLITSGFIHNDYMHLLFNMLALYFFGELVEKTYIYTFGNLGIVLYIALYIVGIIASDLPTYLKHKNHAYYNSLGASGGVSAVVFSSILFYPTEKICVYFVFCLSSFIFGGLYILYSYIQAKKGGDYINHDAHLYGAVFGIVFSILIMPSVIVSFFEQVSNWRITDLF</sequence>
<dbReference type="Pfam" id="PF01694">
    <property type="entry name" value="Rhomboid"/>
    <property type="match status" value="1"/>
</dbReference>
<dbReference type="InterPro" id="IPR022764">
    <property type="entry name" value="Peptidase_S54_rhomboid_dom"/>
</dbReference>
<dbReference type="PANTHER" id="PTHR43731">
    <property type="entry name" value="RHOMBOID PROTEASE"/>
    <property type="match status" value="1"/>
</dbReference>
<comment type="subcellular location">
    <subcellularLocation>
        <location evidence="1">Membrane</location>
        <topology evidence="1">Multi-pass membrane protein</topology>
    </subcellularLocation>
</comment>
<comment type="similarity">
    <text evidence="2">Belongs to the peptidase S54 family.</text>
</comment>
<keyword evidence="5 7" id="KW-1133">Transmembrane helix</keyword>
<keyword evidence="9" id="KW-0645">Protease</keyword>
<dbReference type="GO" id="GO:0016020">
    <property type="term" value="C:membrane"/>
    <property type="evidence" value="ECO:0007669"/>
    <property type="project" value="UniProtKB-SubCell"/>
</dbReference>
<evidence type="ECO:0000256" key="4">
    <source>
        <dbReference type="ARBA" id="ARBA00022801"/>
    </source>
</evidence>